<reference evidence="1 2" key="1">
    <citation type="submission" date="2024-09" db="EMBL/GenBank/DDBJ databases">
        <authorList>
            <person name="Sun Q."/>
            <person name="Mori K."/>
        </authorList>
    </citation>
    <scope>NUCLEOTIDE SEQUENCE [LARGE SCALE GENOMIC DNA]</scope>
    <source>
        <strain evidence="1 2">CCM 7904</strain>
    </source>
</reference>
<sequence length="53" mass="5863">MSAVKTKAEIAAFVAELEKTKGGVEVREEDGETVIRTRDGDEHRFKVGTRKAD</sequence>
<comment type="caution">
    <text evidence="1">The sequence shown here is derived from an EMBL/GenBank/DDBJ whole genome shotgun (WGS) entry which is preliminary data.</text>
</comment>
<evidence type="ECO:0000313" key="1">
    <source>
        <dbReference type="EMBL" id="MFC0198879.1"/>
    </source>
</evidence>
<name>A0ABV6CDS5_9RHOB</name>
<evidence type="ECO:0000313" key="2">
    <source>
        <dbReference type="Proteomes" id="UP001589795"/>
    </source>
</evidence>
<dbReference type="EMBL" id="JBHLWQ010000006">
    <property type="protein sequence ID" value="MFC0198879.1"/>
    <property type="molecule type" value="Genomic_DNA"/>
</dbReference>
<proteinExistence type="predicted"/>
<dbReference type="RefSeq" id="WP_265508343.1">
    <property type="nucleotide sequence ID" value="NZ_JAOTBE010000071.1"/>
</dbReference>
<gene>
    <name evidence="1" type="ORF">ACFFIZ_00565</name>
</gene>
<organism evidence="1 2">
    <name type="scientific">Paracoccus rhizosphaerae</name>
    <dbReference type="NCBI Taxonomy" id="1133347"/>
    <lineage>
        <taxon>Bacteria</taxon>
        <taxon>Pseudomonadati</taxon>
        <taxon>Pseudomonadota</taxon>
        <taxon>Alphaproteobacteria</taxon>
        <taxon>Rhodobacterales</taxon>
        <taxon>Paracoccaceae</taxon>
        <taxon>Paracoccus</taxon>
    </lineage>
</organism>
<accession>A0ABV6CDS5</accession>
<keyword evidence="2" id="KW-1185">Reference proteome</keyword>
<dbReference type="Proteomes" id="UP001589795">
    <property type="component" value="Unassembled WGS sequence"/>
</dbReference>
<protein>
    <submittedName>
        <fullName evidence="1">Uncharacterized protein</fullName>
    </submittedName>
</protein>